<reference evidence="1" key="1">
    <citation type="submission" date="2023-10" db="EMBL/GenBank/DDBJ databases">
        <authorList>
            <person name="Rodriguez Cubillos JULIANA M."/>
            <person name="De Vega J."/>
        </authorList>
    </citation>
    <scope>NUCLEOTIDE SEQUENCE</scope>
</reference>
<sequence>MVSTSNIVLLVSLLLTILVALQFNEGQSFTPIPVPVKVYVTNNLTGNLQLGIECKDKHQDFGYQIKHFRESYIFTVHPTFLFPTKLFWCSFSWINGAKYFNIYDQKRDEDDCDKECRWEINAYGPCKLKAGSIQCFQWNANIVEGDMITGEGNNNHNV</sequence>
<organism evidence="1 2">
    <name type="scientific">Trifolium pratense</name>
    <name type="common">Red clover</name>
    <dbReference type="NCBI Taxonomy" id="57577"/>
    <lineage>
        <taxon>Eukaryota</taxon>
        <taxon>Viridiplantae</taxon>
        <taxon>Streptophyta</taxon>
        <taxon>Embryophyta</taxon>
        <taxon>Tracheophyta</taxon>
        <taxon>Spermatophyta</taxon>
        <taxon>Magnoliopsida</taxon>
        <taxon>eudicotyledons</taxon>
        <taxon>Gunneridae</taxon>
        <taxon>Pentapetalae</taxon>
        <taxon>rosids</taxon>
        <taxon>fabids</taxon>
        <taxon>Fabales</taxon>
        <taxon>Fabaceae</taxon>
        <taxon>Papilionoideae</taxon>
        <taxon>50 kb inversion clade</taxon>
        <taxon>NPAAA clade</taxon>
        <taxon>Hologalegina</taxon>
        <taxon>IRL clade</taxon>
        <taxon>Trifolieae</taxon>
        <taxon>Trifolium</taxon>
    </lineage>
</organism>
<comment type="caution">
    <text evidence="1">The sequence shown here is derived from an EMBL/GenBank/DDBJ whole genome shotgun (WGS) entry which is preliminary data.</text>
</comment>
<evidence type="ECO:0000313" key="1">
    <source>
        <dbReference type="EMBL" id="CAJ2649035.1"/>
    </source>
</evidence>
<name>A0ACB0JVD1_TRIPR</name>
<dbReference type="Proteomes" id="UP001177021">
    <property type="component" value="Unassembled WGS sequence"/>
</dbReference>
<keyword evidence="2" id="KW-1185">Reference proteome</keyword>
<gene>
    <name evidence="1" type="ORF">MILVUS5_LOCUS17247</name>
</gene>
<accession>A0ACB0JVD1</accession>
<protein>
    <submittedName>
        <fullName evidence="1">Uncharacterized protein</fullName>
    </submittedName>
</protein>
<evidence type="ECO:0000313" key="2">
    <source>
        <dbReference type="Proteomes" id="UP001177021"/>
    </source>
</evidence>
<proteinExistence type="predicted"/>
<dbReference type="EMBL" id="CASHSV030000109">
    <property type="protein sequence ID" value="CAJ2649035.1"/>
    <property type="molecule type" value="Genomic_DNA"/>
</dbReference>